<gene>
    <name evidence="2" type="ORF">CXQ85_002089</name>
</gene>
<dbReference type="STRING" id="45357.A0A2V1ARD6"/>
<dbReference type="RefSeq" id="XP_025341242.1">
    <property type="nucleotide sequence ID" value="XM_025485777.1"/>
</dbReference>
<sequence length="181" mass="18439">MLRTTLLSSFSLLALLASVKADETVFSTTTYDVIARIPVTEYIWTNDAGSLTTTQLTGTATYVPATDADESATITSSAEPPQQSGSFVASVGVPTTSSVDALPSDFFESSASSAAAVVAAPSESEFLSSAPPAITDAPSAIPSGDYFSTGTSSTTTTLEDGSSAVIEYVVLYTNVCSASAN</sequence>
<dbReference type="OrthoDB" id="4022855at2759"/>
<dbReference type="VEuPathDB" id="FungiDB:CXQ85_002089"/>
<evidence type="ECO:0000256" key="1">
    <source>
        <dbReference type="SAM" id="SignalP"/>
    </source>
</evidence>
<dbReference type="AlphaFoldDB" id="A0A2V1ARD6"/>
<dbReference type="EMBL" id="PKFO01000003">
    <property type="protein sequence ID" value="PVH20302.1"/>
    <property type="molecule type" value="Genomic_DNA"/>
</dbReference>
<name>A0A2V1ARD6_9ASCO</name>
<keyword evidence="1" id="KW-0732">Signal</keyword>
<keyword evidence="3" id="KW-1185">Reference proteome</keyword>
<proteinExistence type="predicted"/>
<feature type="signal peptide" evidence="1">
    <location>
        <begin position="1"/>
        <end position="21"/>
    </location>
</feature>
<comment type="caution">
    <text evidence="2">The sequence shown here is derived from an EMBL/GenBank/DDBJ whole genome shotgun (WGS) entry which is preliminary data.</text>
</comment>
<accession>A0A2V1ARD6</accession>
<dbReference type="Proteomes" id="UP000244309">
    <property type="component" value="Unassembled WGS sequence"/>
</dbReference>
<evidence type="ECO:0000313" key="2">
    <source>
        <dbReference type="EMBL" id="PVH20302.1"/>
    </source>
</evidence>
<organism evidence="2 3">
    <name type="scientific">Candidozyma haemuli</name>
    <dbReference type="NCBI Taxonomy" id="45357"/>
    <lineage>
        <taxon>Eukaryota</taxon>
        <taxon>Fungi</taxon>
        <taxon>Dikarya</taxon>
        <taxon>Ascomycota</taxon>
        <taxon>Saccharomycotina</taxon>
        <taxon>Pichiomycetes</taxon>
        <taxon>Metschnikowiaceae</taxon>
        <taxon>Candidozyma</taxon>
    </lineage>
</organism>
<reference evidence="2 3" key="1">
    <citation type="submission" date="2017-12" db="EMBL/GenBank/DDBJ databases">
        <title>Genome Sequence of a Multidrug-Resistant Candida haemulonii Isolate from a Patient with Chronic Leg Ulcers in Israel.</title>
        <authorList>
            <person name="Chow N.A."/>
            <person name="Gade L."/>
            <person name="Batra D."/>
            <person name="Rowe L.A."/>
            <person name="Ben-Ami R."/>
            <person name="Loparev V.N."/>
            <person name="Litvintseva A.P."/>
        </authorList>
    </citation>
    <scope>NUCLEOTIDE SEQUENCE [LARGE SCALE GENOMIC DNA]</scope>
    <source>
        <strain evidence="2 3">B11899</strain>
    </source>
</reference>
<protein>
    <submittedName>
        <fullName evidence="2">Uncharacterized protein</fullName>
    </submittedName>
</protein>
<dbReference type="GeneID" id="37007420"/>
<feature type="chain" id="PRO_5015841339" evidence="1">
    <location>
        <begin position="22"/>
        <end position="181"/>
    </location>
</feature>
<evidence type="ECO:0000313" key="3">
    <source>
        <dbReference type="Proteomes" id="UP000244309"/>
    </source>
</evidence>